<accession>A0AAE0Y870</accession>
<dbReference type="Proteomes" id="UP001283361">
    <property type="component" value="Unassembled WGS sequence"/>
</dbReference>
<gene>
    <name evidence="1" type="ORF">RRG08_059268</name>
</gene>
<reference evidence="1" key="1">
    <citation type="journal article" date="2023" name="G3 (Bethesda)">
        <title>A reference genome for the long-term kleptoplast-retaining sea slug Elysia crispata morphotype clarki.</title>
        <authorList>
            <person name="Eastman K.E."/>
            <person name="Pendleton A.L."/>
            <person name="Shaikh M.A."/>
            <person name="Suttiyut T."/>
            <person name="Ogas R."/>
            <person name="Tomko P."/>
            <person name="Gavelis G."/>
            <person name="Widhalm J.R."/>
            <person name="Wisecaver J.H."/>
        </authorList>
    </citation>
    <scope>NUCLEOTIDE SEQUENCE</scope>
    <source>
        <strain evidence="1">ECLA1</strain>
    </source>
</reference>
<protein>
    <submittedName>
        <fullName evidence="1">Uncharacterized protein</fullName>
    </submittedName>
</protein>
<evidence type="ECO:0000313" key="2">
    <source>
        <dbReference type="Proteomes" id="UP001283361"/>
    </source>
</evidence>
<organism evidence="1 2">
    <name type="scientific">Elysia crispata</name>
    <name type="common">lettuce slug</name>
    <dbReference type="NCBI Taxonomy" id="231223"/>
    <lineage>
        <taxon>Eukaryota</taxon>
        <taxon>Metazoa</taxon>
        <taxon>Spiralia</taxon>
        <taxon>Lophotrochozoa</taxon>
        <taxon>Mollusca</taxon>
        <taxon>Gastropoda</taxon>
        <taxon>Heterobranchia</taxon>
        <taxon>Euthyneura</taxon>
        <taxon>Panpulmonata</taxon>
        <taxon>Sacoglossa</taxon>
        <taxon>Placobranchoidea</taxon>
        <taxon>Plakobranchidae</taxon>
        <taxon>Elysia</taxon>
    </lineage>
</organism>
<evidence type="ECO:0000313" key="1">
    <source>
        <dbReference type="EMBL" id="KAK3736740.1"/>
    </source>
</evidence>
<proteinExistence type="predicted"/>
<dbReference type="AlphaFoldDB" id="A0AAE0Y870"/>
<sequence length="75" mass="7913">MAPSSPLVTLCPIADRPLGLASLIRLSCGLGHTDIGASNIHATQFFPSQFYRASGGGSSGGSLVLQKNKIFFYDR</sequence>
<dbReference type="EMBL" id="JAWDGP010006692">
    <property type="protein sequence ID" value="KAK3736740.1"/>
    <property type="molecule type" value="Genomic_DNA"/>
</dbReference>
<comment type="caution">
    <text evidence="1">The sequence shown here is derived from an EMBL/GenBank/DDBJ whole genome shotgun (WGS) entry which is preliminary data.</text>
</comment>
<name>A0AAE0Y870_9GAST</name>
<keyword evidence="2" id="KW-1185">Reference proteome</keyword>